<gene>
    <name evidence="1" type="ORF">GETHED_00110</name>
</gene>
<proteinExistence type="predicted"/>
<comment type="caution">
    <text evidence="1">The sequence shown here is derived from an EMBL/GenBank/DDBJ whole genome shotgun (WGS) entry which is preliminary data.</text>
</comment>
<sequence length="136" mass="15218">MHTHWPRVPALLLLAGLTACGGPRRLETTLAGRPVGHLTALARKQEGRWRVELLLPVGRWRVETAEGQDLEILPAEPRATLRWTVAPDRWAQQDRPFRFDLVGESGLRLSLAVRYPNTVPGQSLVLDVFRVLSGKS</sequence>
<protein>
    <recommendedName>
        <fullName evidence="3">Proteinase inhibitor I42 chagasin domain-containing protein</fullName>
    </recommendedName>
</protein>
<keyword evidence="2" id="KW-1185">Reference proteome</keyword>
<dbReference type="Proteomes" id="UP001165044">
    <property type="component" value="Unassembled WGS sequence"/>
</dbReference>
<dbReference type="RefSeq" id="WP_285605737.1">
    <property type="nucleotide sequence ID" value="NZ_BSDC01000001.1"/>
</dbReference>
<organism evidence="1 2">
    <name type="scientific">Geothrix edaphica</name>
    <dbReference type="NCBI Taxonomy" id="2927976"/>
    <lineage>
        <taxon>Bacteria</taxon>
        <taxon>Pseudomonadati</taxon>
        <taxon>Acidobacteriota</taxon>
        <taxon>Holophagae</taxon>
        <taxon>Holophagales</taxon>
        <taxon>Holophagaceae</taxon>
        <taxon>Geothrix</taxon>
    </lineage>
</organism>
<accession>A0ABQ5PSU2</accession>
<evidence type="ECO:0000313" key="2">
    <source>
        <dbReference type="Proteomes" id="UP001165044"/>
    </source>
</evidence>
<evidence type="ECO:0000313" key="1">
    <source>
        <dbReference type="EMBL" id="GLH65647.1"/>
    </source>
</evidence>
<evidence type="ECO:0008006" key="3">
    <source>
        <dbReference type="Google" id="ProtNLM"/>
    </source>
</evidence>
<name>A0ABQ5PSU2_9BACT</name>
<reference evidence="1" key="1">
    <citation type="journal article" date="2023" name="Antonie Van Leeuwenhoek">
        <title>Mesoterricola silvestris gen. nov., sp. nov., Mesoterricola sediminis sp. nov., Geothrix oryzae sp. nov., Geothrix edaphica sp. nov., Geothrix rubra sp. nov., and Geothrix limicola sp. nov., six novel members of Acidobacteriota isolated from soils.</title>
        <authorList>
            <person name="Itoh H."/>
            <person name="Sugisawa Y."/>
            <person name="Mise K."/>
            <person name="Xu Z."/>
            <person name="Kuniyasu M."/>
            <person name="Ushijima N."/>
            <person name="Kawano K."/>
            <person name="Kobayashi E."/>
            <person name="Shiratori Y."/>
            <person name="Masuda Y."/>
            <person name="Senoo K."/>
        </authorList>
    </citation>
    <scope>NUCLEOTIDE SEQUENCE</scope>
    <source>
        <strain evidence="1">Red802</strain>
    </source>
</reference>
<dbReference type="PROSITE" id="PS51257">
    <property type="entry name" value="PROKAR_LIPOPROTEIN"/>
    <property type="match status" value="1"/>
</dbReference>
<dbReference type="EMBL" id="BSDC01000001">
    <property type="protein sequence ID" value="GLH65647.1"/>
    <property type="molecule type" value="Genomic_DNA"/>
</dbReference>